<organism evidence="15">
    <name type="scientific">Mizugakiibacter sediminis</name>
    <dbReference type="NCBI Taxonomy" id="1475481"/>
    <lineage>
        <taxon>Bacteria</taxon>
        <taxon>Pseudomonadati</taxon>
        <taxon>Pseudomonadota</taxon>
        <taxon>Gammaproteobacteria</taxon>
        <taxon>Lysobacterales</taxon>
        <taxon>Rhodanobacteraceae</taxon>
        <taxon>Mizugakiibacter</taxon>
    </lineage>
</organism>
<dbReference type="EC" id="1.5.1.2" evidence="10 11"/>
<evidence type="ECO:0000256" key="6">
    <source>
        <dbReference type="ARBA" id="ARBA00022857"/>
    </source>
</evidence>
<dbReference type="PANTHER" id="PTHR11645:SF0">
    <property type="entry name" value="PYRROLINE-5-CARBOXYLATE REDUCTASE 3"/>
    <property type="match status" value="1"/>
</dbReference>
<evidence type="ECO:0000259" key="13">
    <source>
        <dbReference type="Pfam" id="PF03807"/>
    </source>
</evidence>
<dbReference type="UniPathway" id="UPA00098">
    <property type="reaction ID" value="UER00361"/>
</dbReference>
<evidence type="ECO:0000256" key="12">
    <source>
        <dbReference type="PIRSR" id="PIRSR000193-1"/>
    </source>
</evidence>
<keyword evidence="16" id="KW-1185">Reference proteome</keyword>
<feature type="binding site" evidence="12">
    <location>
        <begin position="68"/>
        <end position="71"/>
    </location>
    <ligand>
        <name>NADP(+)</name>
        <dbReference type="ChEBI" id="CHEBI:58349"/>
    </ligand>
</feature>
<evidence type="ECO:0000259" key="14">
    <source>
        <dbReference type="Pfam" id="PF14748"/>
    </source>
</evidence>
<dbReference type="PANTHER" id="PTHR11645">
    <property type="entry name" value="PYRROLINE-5-CARBOXYLATE REDUCTASE"/>
    <property type="match status" value="1"/>
</dbReference>
<comment type="function">
    <text evidence="10">Catalyzes the reduction of 1-pyrroline-5-carboxylate (PCA) to L-proline.</text>
</comment>
<dbReference type="Proteomes" id="UP000253740">
    <property type="component" value="Unassembled WGS sequence"/>
</dbReference>
<comment type="similarity">
    <text evidence="2 10">Belongs to the pyrroline-5-carboxylate reductase family.</text>
</comment>
<evidence type="ECO:0000256" key="3">
    <source>
        <dbReference type="ARBA" id="ARBA00022490"/>
    </source>
</evidence>
<dbReference type="NCBIfam" id="TIGR00112">
    <property type="entry name" value="proC"/>
    <property type="match status" value="1"/>
</dbReference>
<dbReference type="GO" id="GO:0005737">
    <property type="term" value="C:cytoplasm"/>
    <property type="evidence" value="ECO:0007669"/>
    <property type="project" value="UniProtKB-SubCell"/>
</dbReference>
<evidence type="ECO:0000256" key="5">
    <source>
        <dbReference type="ARBA" id="ARBA00022650"/>
    </source>
</evidence>
<evidence type="ECO:0000256" key="8">
    <source>
        <dbReference type="ARBA" id="ARBA00050547"/>
    </source>
</evidence>
<keyword evidence="4 10" id="KW-0028">Amino-acid biosynthesis</keyword>
<keyword evidence="3 10" id="KW-0963">Cytoplasm</keyword>
<dbReference type="InterPro" id="IPR036291">
    <property type="entry name" value="NAD(P)-bd_dom_sf"/>
</dbReference>
<comment type="pathway">
    <text evidence="1 10">Amino-acid biosynthesis; L-proline biosynthesis; L-proline from L-glutamate 5-semialdehyde: step 1/1.</text>
</comment>
<dbReference type="InterPro" id="IPR028939">
    <property type="entry name" value="P5C_Rdtase_cat_N"/>
</dbReference>
<evidence type="ECO:0000256" key="9">
    <source>
        <dbReference type="ARBA" id="ARBA00052690"/>
    </source>
</evidence>
<dbReference type="EMBL" id="DF970151">
    <property type="protein sequence ID" value="GAP65149.1"/>
    <property type="molecule type" value="Genomic_DNA"/>
</dbReference>
<dbReference type="InterPro" id="IPR029036">
    <property type="entry name" value="P5CR_dimer"/>
</dbReference>
<dbReference type="STRING" id="1475481.GCA_000953855_00445"/>
<evidence type="ECO:0000256" key="1">
    <source>
        <dbReference type="ARBA" id="ARBA00005205"/>
    </source>
</evidence>
<gene>
    <name evidence="10" type="primary">proC</name>
    <name evidence="15" type="ORF">MBSD_n0438</name>
</gene>
<dbReference type="InterPro" id="IPR000304">
    <property type="entry name" value="Pyrroline-COOH_reductase"/>
</dbReference>
<dbReference type="PIRSF" id="PIRSF000193">
    <property type="entry name" value="Pyrrol-5-carb_rd"/>
    <property type="match status" value="1"/>
</dbReference>
<evidence type="ECO:0000313" key="15">
    <source>
        <dbReference type="EMBL" id="GAP65149.1"/>
    </source>
</evidence>
<dbReference type="SUPFAM" id="SSF48179">
    <property type="entry name" value="6-phosphogluconate dehydrogenase C-terminal domain-like"/>
    <property type="match status" value="1"/>
</dbReference>
<dbReference type="HAMAP" id="MF_01925">
    <property type="entry name" value="P5C_reductase"/>
    <property type="match status" value="1"/>
</dbReference>
<evidence type="ECO:0000256" key="2">
    <source>
        <dbReference type="ARBA" id="ARBA00005525"/>
    </source>
</evidence>
<comment type="catalytic activity">
    <reaction evidence="8 10">
        <text>L-proline + NAD(+) = (S)-1-pyrroline-5-carboxylate + NADH + 2 H(+)</text>
        <dbReference type="Rhea" id="RHEA:14105"/>
        <dbReference type="ChEBI" id="CHEBI:15378"/>
        <dbReference type="ChEBI" id="CHEBI:17388"/>
        <dbReference type="ChEBI" id="CHEBI:57540"/>
        <dbReference type="ChEBI" id="CHEBI:57945"/>
        <dbReference type="ChEBI" id="CHEBI:60039"/>
        <dbReference type="EC" id="1.5.1.2"/>
    </reaction>
</comment>
<evidence type="ECO:0000256" key="7">
    <source>
        <dbReference type="ARBA" id="ARBA00023002"/>
    </source>
</evidence>
<feature type="domain" description="Pyrroline-5-carboxylate reductase dimerisation" evidence="14">
    <location>
        <begin position="162"/>
        <end position="266"/>
    </location>
</feature>
<dbReference type="Gene3D" id="3.40.50.720">
    <property type="entry name" value="NAD(P)-binding Rossmann-like Domain"/>
    <property type="match status" value="1"/>
</dbReference>
<name>A0A0K8QK12_9GAMM</name>
<dbReference type="Gene3D" id="1.10.3730.10">
    <property type="entry name" value="ProC C-terminal domain-like"/>
    <property type="match status" value="1"/>
</dbReference>
<proteinExistence type="inferred from homology"/>
<dbReference type="OrthoDB" id="9805754at2"/>
<keyword evidence="7 10" id="KW-0560">Oxidoreductase</keyword>
<dbReference type="Pfam" id="PF14748">
    <property type="entry name" value="P5CR_dimer"/>
    <property type="match status" value="1"/>
</dbReference>
<dbReference type="GO" id="GO:0004735">
    <property type="term" value="F:pyrroline-5-carboxylate reductase activity"/>
    <property type="evidence" value="ECO:0007669"/>
    <property type="project" value="UniProtKB-UniRule"/>
</dbReference>
<evidence type="ECO:0000256" key="10">
    <source>
        <dbReference type="HAMAP-Rule" id="MF_01925"/>
    </source>
</evidence>
<dbReference type="InterPro" id="IPR008927">
    <property type="entry name" value="6-PGluconate_DH-like_C_sf"/>
</dbReference>
<dbReference type="SUPFAM" id="SSF51735">
    <property type="entry name" value="NAD(P)-binding Rossmann-fold domains"/>
    <property type="match status" value="1"/>
</dbReference>
<protein>
    <recommendedName>
        <fullName evidence="10 11">Pyrroline-5-carboxylate reductase</fullName>
        <shortName evidence="10">P5C reductase</shortName>
        <shortName evidence="10">P5CR</shortName>
        <ecNumber evidence="10 11">1.5.1.2</ecNumber>
    </recommendedName>
    <alternativeName>
        <fullName evidence="10">PCA reductase</fullName>
    </alternativeName>
</protein>
<feature type="binding site" evidence="12">
    <location>
        <begin position="7"/>
        <end position="12"/>
    </location>
    <ligand>
        <name>NADP(+)</name>
        <dbReference type="ChEBI" id="CHEBI:58349"/>
    </ligand>
</feature>
<dbReference type="AlphaFoldDB" id="A0A0K8QK12"/>
<dbReference type="Pfam" id="PF03807">
    <property type="entry name" value="F420_oxidored"/>
    <property type="match status" value="1"/>
</dbReference>
<accession>A0A0K8QK12</accession>
<dbReference type="FunFam" id="1.10.3730.10:FF:000001">
    <property type="entry name" value="Pyrroline-5-carboxylate reductase"/>
    <property type="match status" value="1"/>
</dbReference>
<comment type="catalytic activity">
    <reaction evidence="9 10">
        <text>L-proline + NADP(+) = (S)-1-pyrroline-5-carboxylate + NADPH + 2 H(+)</text>
        <dbReference type="Rhea" id="RHEA:14109"/>
        <dbReference type="ChEBI" id="CHEBI:15378"/>
        <dbReference type="ChEBI" id="CHEBI:17388"/>
        <dbReference type="ChEBI" id="CHEBI:57783"/>
        <dbReference type="ChEBI" id="CHEBI:58349"/>
        <dbReference type="ChEBI" id="CHEBI:60039"/>
        <dbReference type="EC" id="1.5.1.2"/>
    </reaction>
</comment>
<dbReference type="FunFam" id="3.40.50.720:FF:000105">
    <property type="entry name" value="Pyrroline-5-carboxylate reductase"/>
    <property type="match status" value="1"/>
</dbReference>
<sequence>MNRITFIGGGNMARSLIGGLVRTGTAGAAIAVAEPLADAREALAREFGVAAYADNAEAARGADVLVLAVKPQVMRRVCEGLAPAVQAARPLVISVAAGIRLAQLERWLGGRLPIVRGMPNTPALIGAGATGMVANLRVGPPQRAQAEHVLGAAGLAVWIDDEAQMDTVTALSGSGPAYFFLLVEALEDAAAKQGMPRETARRLAVQTCLGAGRMLAEGGEPPAALRRRVTSPGGTTQAALDTFAAGGFAALVADAVAAATRRGAELSAQLGD</sequence>
<keyword evidence="6 10" id="KW-0521">NADP</keyword>
<dbReference type="RefSeq" id="WP_062534673.1">
    <property type="nucleotide sequence ID" value="NZ_DF970151.1"/>
</dbReference>
<dbReference type="GO" id="GO:0055129">
    <property type="term" value="P:L-proline biosynthetic process"/>
    <property type="evidence" value="ECO:0007669"/>
    <property type="project" value="UniProtKB-UniRule"/>
</dbReference>
<keyword evidence="5 10" id="KW-0641">Proline biosynthesis</keyword>
<feature type="domain" description="Pyrroline-5-carboxylate reductase catalytic N-terminal" evidence="13">
    <location>
        <begin position="3"/>
        <end position="98"/>
    </location>
</feature>
<evidence type="ECO:0000256" key="4">
    <source>
        <dbReference type="ARBA" id="ARBA00022605"/>
    </source>
</evidence>
<feature type="binding site" evidence="12">
    <location>
        <position position="55"/>
    </location>
    <ligand>
        <name>NADPH</name>
        <dbReference type="ChEBI" id="CHEBI:57783"/>
    </ligand>
</feature>
<evidence type="ECO:0000256" key="11">
    <source>
        <dbReference type="NCBIfam" id="TIGR00112"/>
    </source>
</evidence>
<evidence type="ECO:0000313" key="16">
    <source>
        <dbReference type="Proteomes" id="UP000253740"/>
    </source>
</evidence>
<reference evidence="15" key="1">
    <citation type="submission" date="2015-08" db="EMBL/GenBank/DDBJ databases">
        <title>Complete DNA Sequence of Pseudomonas syringae pv. actinidiae, the Causal Agent of Kiwifruit Canker Disease.</title>
        <authorList>
            <person name="Rikkerink E.H.A."/>
            <person name="Fineran P.C."/>
        </authorList>
    </citation>
    <scope>NUCLEOTIDE SEQUENCE</scope>
    <source>
        <strain evidence="15">SkMP5</strain>
    </source>
</reference>
<comment type="subcellular location">
    <subcellularLocation>
        <location evidence="10">Cytoplasm</location>
    </subcellularLocation>
</comment>